<organism evidence="1">
    <name type="scientific">marine sediment metagenome</name>
    <dbReference type="NCBI Taxonomy" id="412755"/>
    <lineage>
        <taxon>unclassified sequences</taxon>
        <taxon>metagenomes</taxon>
        <taxon>ecological metagenomes</taxon>
    </lineage>
</organism>
<name>X0W094_9ZZZZ</name>
<protein>
    <recommendedName>
        <fullName evidence="2">Aldehyde ferredoxin oxidoreductase C-terminal domain-containing protein</fullName>
    </recommendedName>
</protein>
<feature type="non-terminal residue" evidence="1">
    <location>
        <position position="1"/>
    </location>
</feature>
<dbReference type="AlphaFoldDB" id="X0W094"/>
<evidence type="ECO:0000313" key="1">
    <source>
        <dbReference type="EMBL" id="GAG06156.1"/>
    </source>
</evidence>
<proteinExistence type="predicted"/>
<comment type="caution">
    <text evidence="1">The sequence shown here is derived from an EMBL/GenBank/DDBJ whole genome shotgun (WGS) entry which is preliminary data.</text>
</comment>
<gene>
    <name evidence="1" type="ORF">S01H1_38574</name>
</gene>
<sequence>RLRGWDLQTGMIKRKTLKKLNLPEVEKELGKLKKMID</sequence>
<reference evidence="1" key="1">
    <citation type="journal article" date="2014" name="Front. Microbiol.">
        <title>High frequency of phylogenetically diverse reductive dehalogenase-homologous genes in deep subseafloor sedimentary metagenomes.</title>
        <authorList>
            <person name="Kawai M."/>
            <person name="Futagami T."/>
            <person name="Toyoda A."/>
            <person name="Takaki Y."/>
            <person name="Nishi S."/>
            <person name="Hori S."/>
            <person name="Arai W."/>
            <person name="Tsubouchi T."/>
            <person name="Morono Y."/>
            <person name="Uchiyama I."/>
            <person name="Ito T."/>
            <person name="Fujiyama A."/>
            <person name="Inagaki F."/>
            <person name="Takami H."/>
        </authorList>
    </citation>
    <scope>NUCLEOTIDE SEQUENCE</scope>
    <source>
        <strain evidence="1">Expedition CK06-06</strain>
    </source>
</reference>
<evidence type="ECO:0008006" key="2">
    <source>
        <dbReference type="Google" id="ProtNLM"/>
    </source>
</evidence>
<dbReference type="EMBL" id="BARS01024292">
    <property type="protein sequence ID" value="GAG06156.1"/>
    <property type="molecule type" value="Genomic_DNA"/>
</dbReference>
<accession>X0W094</accession>